<reference evidence="1 2" key="1">
    <citation type="submission" date="2014-03" db="EMBL/GenBank/DDBJ databases">
        <title>Genome sequence of Clostridium litorale W6, DSM 5388.</title>
        <authorList>
            <person name="Poehlein A."/>
            <person name="Jagirdar A."/>
            <person name="Khonsari B."/>
            <person name="Chibani C.M."/>
            <person name="Gutierrez Gutierrez D.A."/>
            <person name="Davydova E."/>
            <person name="Alghaithi H.S."/>
            <person name="Nair K.P."/>
            <person name="Dhamotharan K."/>
            <person name="Chandran L."/>
            <person name="G W."/>
            <person name="Daniel R."/>
        </authorList>
    </citation>
    <scope>NUCLEOTIDE SEQUENCE [LARGE SCALE GENOMIC DNA]</scope>
    <source>
        <strain evidence="1 2">W6</strain>
    </source>
</reference>
<name>A0A069RGE8_PEPLI</name>
<accession>A0A069RGE8</accession>
<dbReference type="RefSeq" id="WP_038265372.1">
    <property type="nucleotide sequence ID" value="NZ_FSRH01000002.1"/>
</dbReference>
<dbReference type="Proteomes" id="UP000027946">
    <property type="component" value="Unassembled WGS sequence"/>
</dbReference>
<comment type="caution">
    <text evidence="1">The sequence shown here is derived from an EMBL/GenBank/DDBJ whole genome shotgun (WGS) entry which is preliminary data.</text>
</comment>
<gene>
    <name evidence="1" type="ORF">CLIT_11c02690</name>
</gene>
<protein>
    <submittedName>
        <fullName evidence="1">Uncharacterized protein</fullName>
    </submittedName>
</protein>
<evidence type="ECO:0000313" key="1">
    <source>
        <dbReference type="EMBL" id="KDR95240.1"/>
    </source>
</evidence>
<sequence length="112" mass="13538">MYGNEKLLKKDIIYDDQAISGIFLSCYNHLISLYEDILNMEENQYCYRDSERIEGEMFEAELLKIRYQFESLMGCFVYAFEYMDLEPTDIVKQFVTEYDKKSFLERIKKLKT</sequence>
<dbReference type="AlphaFoldDB" id="A0A069RGE8"/>
<keyword evidence="2" id="KW-1185">Reference proteome</keyword>
<evidence type="ECO:0000313" key="2">
    <source>
        <dbReference type="Proteomes" id="UP000027946"/>
    </source>
</evidence>
<proteinExistence type="predicted"/>
<dbReference type="EMBL" id="JJMM01000011">
    <property type="protein sequence ID" value="KDR95240.1"/>
    <property type="molecule type" value="Genomic_DNA"/>
</dbReference>
<organism evidence="1 2">
    <name type="scientific">Peptoclostridium litorale DSM 5388</name>
    <dbReference type="NCBI Taxonomy" id="1121324"/>
    <lineage>
        <taxon>Bacteria</taxon>
        <taxon>Bacillati</taxon>
        <taxon>Bacillota</taxon>
        <taxon>Clostridia</taxon>
        <taxon>Peptostreptococcales</taxon>
        <taxon>Peptoclostridiaceae</taxon>
        <taxon>Peptoclostridium</taxon>
    </lineage>
</organism>
<dbReference type="STRING" id="1121324.CLIT_11c02690"/>